<dbReference type="SMART" id="SM00470">
    <property type="entry name" value="ParB"/>
    <property type="match status" value="1"/>
</dbReference>
<name>A0A1M5MTJ4_9GAMM</name>
<dbReference type="Pfam" id="PF17762">
    <property type="entry name" value="HTH_ParB"/>
    <property type="match status" value="1"/>
</dbReference>
<dbReference type="InterPro" id="IPR003115">
    <property type="entry name" value="ParB_N"/>
</dbReference>
<dbReference type="Gene3D" id="1.10.10.2830">
    <property type="match status" value="1"/>
</dbReference>
<dbReference type="InterPro" id="IPR050336">
    <property type="entry name" value="Chromosome_partition/occlusion"/>
</dbReference>
<dbReference type="SUPFAM" id="SSF110849">
    <property type="entry name" value="ParB/Sulfiredoxin"/>
    <property type="match status" value="1"/>
</dbReference>
<dbReference type="GO" id="GO:0003677">
    <property type="term" value="F:DNA binding"/>
    <property type="evidence" value="ECO:0007669"/>
    <property type="project" value="UniProtKB-KW"/>
</dbReference>
<dbReference type="InterPro" id="IPR057240">
    <property type="entry name" value="ParB_dimer_C"/>
</dbReference>
<dbReference type="GO" id="GO:0005694">
    <property type="term" value="C:chromosome"/>
    <property type="evidence" value="ECO:0007669"/>
    <property type="project" value="TreeGrafter"/>
</dbReference>
<dbReference type="AlphaFoldDB" id="A0A1M5MTJ4"/>
<dbReference type="InterPro" id="IPR041468">
    <property type="entry name" value="HTH_ParB/Spo0J"/>
</dbReference>
<evidence type="ECO:0000256" key="3">
    <source>
        <dbReference type="ARBA" id="ARBA00022829"/>
    </source>
</evidence>
<keyword evidence="9" id="KW-1185">Reference proteome</keyword>
<dbReference type="GO" id="GO:0007059">
    <property type="term" value="P:chromosome segregation"/>
    <property type="evidence" value="ECO:0007669"/>
    <property type="project" value="UniProtKB-KW"/>
</dbReference>
<evidence type="ECO:0000259" key="7">
    <source>
        <dbReference type="SMART" id="SM00470"/>
    </source>
</evidence>
<protein>
    <recommendedName>
        <fullName evidence="2">Probable chromosome-partitioning protein ParB</fullName>
    </recommendedName>
</protein>
<sequence>MSVKKRGLGRGLDVLLSSVNAVAAPVDADEELRQLPLDDLQPGKHQPRRAFDTEALEELANSIASQGVVQPIVVRPADNGRYEIVAGERRWRAARLAGLKTVPAVVRNLDERGAMAVALVENIQRADLNPLEEAEALHKLILECGLTHEQAATAVGRKRASITNLLRVMELEAEVQQWLRENRLTLGHAKALLGLPKSAQTALAHRVIDEHLTVRQTEALVQAAQNRGEPRPTASKVPAAPGSEIEQRLRQSFGLPVRLVQGESGRGKLTVSFRNDKELQALLGRIGGGA</sequence>
<evidence type="ECO:0000256" key="2">
    <source>
        <dbReference type="ARBA" id="ARBA00022372"/>
    </source>
</evidence>
<organism evidence="8 9">
    <name type="scientific">Hydrocarboniphaga daqingensis</name>
    <dbReference type="NCBI Taxonomy" id="490188"/>
    <lineage>
        <taxon>Bacteria</taxon>
        <taxon>Pseudomonadati</taxon>
        <taxon>Pseudomonadota</taxon>
        <taxon>Gammaproteobacteria</taxon>
        <taxon>Nevskiales</taxon>
        <taxon>Nevskiaceae</taxon>
        <taxon>Hydrocarboniphaga</taxon>
    </lineage>
</organism>
<comment type="similarity">
    <text evidence="1">Belongs to the ParB family.</text>
</comment>
<dbReference type="STRING" id="490188.SAMN04488068_1451"/>
<dbReference type="GO" id="GO:0045881">
    <property type="term" value="P:positive regulation of sporulation resulting in formation of a cellular spore"/>
    <property type="evidence" value="ECO:0007669"/>
    <property type="project" value="TreeGrafter"/>
</dbReference>
<reference evidence="8 9" key="1">
    <citation type="submission" date="2016-11" db="EMBL/GenBank/DDBJ databases">
        <authorList>
            <person name="Jaros S."/>
            <person name="Januszkiewicz K."/>
            <person name="Wedrychowicz H."/>
        </authorList>
    </citation>
    <scope>NUCLEOTIDE SEQUENCE [LARGE SCALE GENOMIC DNA]</scope>
    <source>
        <strain evidence="8 9">CGMCC 1.7049</strain>
    </source>
</reference>
<dbReference type="InterPro" id="IPR004437">
    <property type="entry name" value="ParB/RepB/Spo0J"/>
</dbReference>
<proteinExistence type="inferred from homology"/>
<keyword evidence="3" id="KW-0159">Chromosome partition</keyword>
<evidence type="ECO:0000256" key="1">
    <source>
        <dbReference type="ARBA" id="ARBA00006295"/>
    </source>
</evidence>
<evidence type="ECO:0000256" key="5">
    <source>
        <dbReference type="ARBA" id="ARBA00025472"/>
    </source>
</evidence>
<dbReference type="Gene3D" id="3.90.1530.30">
    <property type="match status" value="1"/>
</dbReference>
<dbReference type="FunFam" id="3.90.1530.30:FF:000001">
    <property type="entry name" value="Chromosome partitioning protein ParB"/>
    <property type="match status" value="1"/>
</dbReference>
<dbReference type="OrthoDB" id="9802051at2"/>
<dbReference type="Proteomes" id="UP000199758">
    <property type="component" value="Unassembled WGS sequence"/>
</dbReference>
<dbReference type="InterPro" id="IPR036086">
    <property type="entry name" value="ParB/Sulfiredoxin_sf"/>
</dbReference>
<feature type="domain" description="ParB-like N-terminal" evidence="7">
    <location>
        <begin position="33"/>
        <end position="123"/>
    </location>
</feature>
<evidence type="ECO:0000256" key="6">
    <source>
        <dbReference type="SAM" id="MobiDB-lite"/>
    </source>
</evidence>
<dbReference type="CDD" id="cd16393">
    <property type="entry name" value="SPO0J_N"/>
    <property type="match status" value="1"/>
</dbReference>
<dbReference type="Pfam" id="PF02195">
    <property type="entry name" value="ParB_N"/>
    <property type="match status" value="1"/>
</dbReference>
<evidence type="ECO:0000256" key="4">
    <source>
        <dbReference type="ARBA" id="ARBA00023125"/>
    </source>
</evidence>
<accession>A0A1M5MTJ4</accession>
<feature type="region of interest" description="Disordered" evidence="6">
    <location>
        <begin position="223"/>
        <end position="243"/>
    </location>
</feature>
<dbReference type="PANTHER" id="PTHR33375:SF1">
    <property type="entry name" value="CHROMOSOME-PARTITIONING PROTEIN PARB-RELATED"/>
    <property type="match status" value="1"/>
</dbReference>
<evidence type="ECO:0000313" key="9">
    <source>
        <dbReference type="Proteomes" id="UP000199758"/>
    </source>
</evidence>
<dbReference type="FunFam" id="1.10.10.2830:FF:000001">
    <property type="entry name" value="Chromosome partitioning protein ParB"/>
    <property type="match status" value="1"/>
</dbReference>
<dbReference type="EMBL" id="FQWZ01000003">
    <property type="protein sequence ID" value="SHG80566.1"/>
    <property type="molecule type" value="Genomic_DNA"/>
</dbReference>
<dbReference type="NCBIfam" id="TIGR00180">
    <property type="entry name" value="parB_part"/>
    <property type="match status" value="1"/>
</dbReference>
<gene>
    <name evidence="8" type="ORF">SAMN04488068_1451</name>
</gene>
<comment type="function">
    <text evidence="5">Involved in chromosome partition. Localize to both poles of the predivisional cell following completion of DNA replication. Binds to the DNA origin of replication.</text>
</comment>
<dbReference type="PANTHER" id="PTHR33375">
    <property type="entry name" value="CHROMOSOME-PARTITIONING PROTEIN PARB-RELATED"/>
    <property type="match status" value="1"/>
</dbReference>
<dbReference type="Pfam" id="PF23552">
    <property type="entry name" value="ParB_C"/>
    <property type="match status" value="1"/>
</dbReference>
<evidence type="ECO:0000313" key="8">
    <source>
        <dbReference type="EMBL" id="SHG80566.1"/>
    </source>
</evidence>
<dbReference type="RefSeq" id="WP_072896003.1">
    <property type="nucleotide sequence ID" value="NZ_FQWZ01000003.1"/>
</dbReference>
<keyword evidence="4" id="KW-0238">DNA-binding</keyword>